<dbReference type="AlphaFoldDB" id="A0A9N9NNV2"/>
<feature type="non-terminal residue" evidence="1">
    <location>
        <position position="108"/>
    </location>
</feature>
<organism evidence="1 2">
    <name type="scientific">Acaulospora morrowiae</name>
    <dbReference type="NCBI Taxonomy" id="94023"/>
    <lineage>
        <taxon>Eukaryota</taxon>
        <taxon>Fungi</taxon>
        <taxon>Fungi incertae sedis</taxon>
        <taxon>Mucoromycota</taxon>
        <taxon>Glomeromycotina</taxon>
        <taxon>Glomeromycetes</taxon>
        <taxon>Diversisporales</taxon>
        <taxon>Acaulosporaceae</taxon>
        <taxon>Acaulospora</taxon>
    </lineage>
</organism>
<dbReference type="EMBL" id="CAJVPV010034093">
    <property type="protein sequence ID" value="CAG8748207.1"/>
    <property type="molecule type" value="Genomic_DNA"/>
</dbReference>
<proteinExistence type="predicted"/>
<keyword evidence="2" id="KW-1185">Reference proteome</keyword>
<name>A0A9N9NNV2_9GLOM</name>
<feature type="non-terminal residue" evidence="1">
    <location>
        <position position="1"/>
    </location>
</feature>
<reference evidence="1" key="1">
    <citation type="submission" date="2021-06" db="EMBL/GenBank/DDBJ databases">
        <authorList>
            <person name="Kallberg Y."/>
            <person name="Tangrot J."/>
            <person name="Rosling A."/>
        </authorList>
    </citation>
    <scope>NUCLEOTIDE SEQUENCE</scope>
    <source>
        <strain evidence="1">CL551</strain>
    </source>
</reference>
<protein>
    <submittedName>
        <fullName evidence="1">11260_t:CDS:1</fullName>
    </submittedName>
</protein>
<dbReference type="Proteomes" id="UP000789342">
    <property type="component" value="Unassembled WGS sequence"/>
</dbReference>
<evidence type="ECO:0000313" key="1">
    <source>
        <dbReference type="EMBL" id="CAG8748207.1"/>
    </source>
</evidence>
<evidence type="ECO:0000313" key="2">
    <source>
        <dbReference type="Proteomes" id="UP000789342"/>
    </source>
</evidence>
<gene>
    <name evidence="1" type="ORF">AMORRO_LOCUS15174</name>
</gene>
<accession>A0A9N9NNV2</accession>
<sequence>VFSKVEQMEEALFPLSNMYWRQATIDHSLYGLVLKKEEMAFKFNLIIKHRQDDILVKNPLTWYTLEEYSSAEASRGHMGVGYHRVRLSGKEPTSMVYTGGEQQVLRRP</sequence>
<comment type="caution">
    <text evidence="1">The sequence shown here is derived from an EMBL/GenBank/DDBJ whole genome shotgun (WGS) entry which is preliminary data.</text>
</comment>